<evidence type="ECO:0000256" key="2">
    <source>
        <dbReference type="ARBA" id="ARBA00022527"/>
    </source>
</evidence>
<evidence type="ECO:0000256" key="8">
    <source>
        <dbReference type="ARBA" id="ARBA00048679"/>
    </source>
</evidence>
<dbReference type="Gene3D" id="1.10.510.10">
    <property type="entry name" value="Transferase(Phosphotransferase) domain 1"/>
    <property type="match status" value="1"/>
</dbReference>
<reference evidence="12 13" key="1">
    <citation type="journal article" date="2023" name="Nat. Commun.">
        <title>Origin of minicircular mitochondrial genomes in red algae.</title>
        <authorList>
            <person name="Lee Y."/>
            <person name="Cho C.H."/>
            <person name="Lee Y.M."/>
            <person name="Park S.I."/>
            <person name="Yang J.H."/>
            <person name="West J.A."/>
            <person name="Bhattacharya D."/>
            <person name="Yoon H.S."/>
        </authorList>
    </citation>
    <scope>NUCLEOTIDE SEQUENCE [LARGE SCALE GENOMIC DNA]</scope>
    <source>
        <strain evidence="12 13">CCMP1338</strain>
        <tissue evidence="12">Whole cell</tissue>
    </source>
</reference>
<feature type="compositionally biased region" description="Polar residues" evidence="10">
    <location>
        <begin position="578"/>
        <end position="589"/>
    </location>
</feature>
<keyword evidence="3" id="KW-0808">Transferase</keyword>
<sequence>MMDVNARAAAQSHSKVGKYLLFETLGQGAFGKVKLGIHEDTGKTYAVKMMQKSQIRAHEMTNQVRREIAVMKAMRHKNIVNLYEVLMSPKHIYMIMDLVEGGELYDELMRRGPFDENEARVYFKQLTEGMLYCHARGVFHRDLKFDNLLLDKDGVIKIGDFGLVSIKGAGSATELLHTQVGTPHYTAPEIITRASDGYDGVKVDVWSSGIILYGLVAGSLPFMDEDIQVLYNSIVNKGVECPPEFSPGLVDLLENMFRKDPSKRYSFSDVKRHVWYGESEGDSEGEPGKARPGRRKRRKNRSIDEEGKIKSAPRSNPSSEAEEGTGLRRTRSSKSLGDIAPRDRDEEIGTPKTPRTPQTPLTPKRSLREDDEPRDSDGRKSEEGYESTFQRGLRKLMPWSKKSTEKSKSDGLKSPGRSRRSSRDYQEEIGTQVKRSTSSKFDKDELSASSATSERARVFSNLLGKFREDDSLSQSPPMMPITPTIRQSNSKSQRQKNSAAISRARANQGTESTSLGPSRETSDPSSHRSNRSNPQTPELGMLDQGGRMPEPALLEPNGRAQDVTQNDQCGKAPLVGSKQAQVEASSTAPGQRERISNSATKDAGANNVAKLVGESTTQSSSSWNLRQHASHGARVEESQQTQAVKSKSDPDLVPAHSGEPVLPGLTIESKGMDADLNLDLDAFGDELSLRLDKLGIIEGLDRVEGDRRGSVGAISRRDGAVPSAREIAEPRSPSAGSRGSSVVVPKQDRWGSFTQSNDGQPPWNVVLNQGADMDSSLASSDSDEEAEDVTVEIEIQEETIEVEESTFRSHANVSENYQWKGAQRTLWYDDSEYVGAVDTVLFNEPEASVRLDMAGRVVFGSRILSLQGSDHMVVPNCGHGRQLRKHWPKWL</sequence>
<feature type="compositionally biased region" description="Basic and acidic residues" evidence="10">
    <location>
        <begin position="340"/>
        <end position="349"/>
    </location>
</feature>
<evidence type="ECO:0000256" key="4">
    <source>
        <dbReference type="ARBA" id="ARBA00022741"/>
    </source>
</evidence>
<dbReference type="CDD" id="cd14003">
    <property type="entry name" value="STKc_AMPK-like"/>
    <property type="match status" value="1"/>
</dbReference>
<keyword evidence="6 9" id="KW-0067">ATP-binding</keyword>
<protein>
    <recommendedName>
        <fullName evidence="1">non-specific serine/threonine protein kinase</fullName>
        <ecNumber evidence="1">2.7.11.1</ecNumber>
    </recommendedName>
</protein>
<dbReference type="InterPro" id="IPR011009">
    <property type="entry name" value="Kinase-like_dom_sf"/>
</dbReference>
<evidence type="ECO:0000256" key="3">
    <source>
        <dbReference type="ARBA" id="ARBA00022679"/>
    </source>
</evidence>
<feature type="compositionally biased region" description="Polar residues" evidence="10">
    <location>
        <begin position="614"/>
        <end position="627"/>
    </location>
</feature>
<evidence type="ECO:0000256" key="7">
    <source>
        <dbReference type="ARBA" id="ARBA00047899"/>
    </source>
</evidence>
<organism evidence="12 13">
    <name type="scientific">Rhodosorus marinus</name>
    <dbReference type="NCBI Taxonomy" id="101924"/>
    <lineage>
        <taxon>Eukaryota</taxon>
        <taxon>Rhodophyta</taxon>
        <taxon>Stylonematophyceae</taxon>
        <taxon>Stylonematales</taxon>
        <taxon>Stylonemataceae</taxon>
        <taxon>Rhodosorus</taxon>
    </lineage>
</organism>
<dbReference type="PANTHER" id="PTHR43895:SF32">
    <property type="entry name" value="SERINE_THREONINE-PROTEIN KINASE CHK1"/>
    <property type="match status" value="1"/>
</dbReference>
<comment type="caution">
    <text evidence="12">The sequence shown here is derived from an EMBL/GenBank/DDBJ whole genome shotgun (WGS) entry which is preliminary data.</text>
</comment>
<feature type="compositionally biased region" description="Basic and acidic residues" evidence="10">
    <location>
        <begin position="402"/>
        <end position="411"/>
    </location>
</feature>
<evidence type="ECO:0000256" key="9">
    <source>
        <dbReference type="PROSITE-ProRule" id="PRU10141"/>
    </source>
</evidence>
<accession>A0AAV8UIR7</accession>
<proteinExistence type="predicted"/>
<feature type="compositionally biased region" description="Polar residues" evidence="10">
    <location>
        <begin position="505"/>
        <end position="516"/>
    </location>
</feature>
<dbReference type="PROSITE" id="PS00107">
    <property type="entry name" value="PROTEIN_KINASE_ATP"/>
    <property type="match status" value="1"/>
</dbReference>
<feature type="compositionally biased region" description="Low complexity" evidence="10">
    <location>
        <begin position="730"/>
        <end position="742"/>
    </location>
</feature>
<dbReference type="SMART" id="SM00220">
    <property type="entry name" value="S_TKc"/>
    <property type="match status" value="1"/>
</dbReference>
<evidence type="ECO:0000313" key="13">
    <source>
        <dbReference type="Proteomes" id="UP001157974"/>
    </source>
</evidence>
<dbReference type="FunFam" id="1.10.510.10:FF:000571">
    <property type="entry name" value="Maternal embryonic leucine zipper kinase"/>
    <property type="match status" value="1"/>
</dbReference>
<feature type="region of interest" description="Disordered" evidence="10">
    <location>
        <begin position="278"/>
        <end position="666"/>
    </location>
</feature>
<keyword evidence="4 9" id="KW-0547">Nucleotide-binding</keyword>
<evidence type="ECO:0000313" key="12">
    <source>
        <dbReference type="EMBL" id="KAJ8902389.1"/>
    </source>
</evidence>
<evidence type="ECO:0000256" key="6">
    <source>
        <dbReference type="ARBA" id="ARBA00022840"/>
    </source>
</evidence>
<dbReference type="Pfam" id="PF00069">
    <property type="entry name" value="Pkinase"/>
    <property type="match status" value="1"/>
</dbReference>
<keyword evidence="13" id="KW-1185">Reference proteome</keyword>
<feature type="compositionally biased region" description="Basic residues" evidence="10">
    <location>
        <begin position="291"/>
        <end position="300"/>
    </location>
</feature>
<comment type="catalytic activity">
    <reaction evidence="8">
        <text>L-seryl-[protein] + ATP = O-phospho-L-seryl-[protein] + ADP + H(+)</text>
        <dbReference type="Rhea" id="RHEA:17989"/>
        <dbReference type="Rhea" id="RHEA-COMP:9863"/>
        <dbReference type="Rhea" id="RHEA-COMP:11604"/>
        <dbReference type="ChEBI" id="CHEBI:15378"/>
        <dbReference type="ChEBI" id="CHEBI:29999"/>
        <dbReference type="ChEBI" id="CHEBI:30616"/>
        <dbReference type="ChEBI" id="CHEBI:83421"/>
        <dbReference type="ChEBI" id="CHEBI:456216"/>
        <dbReference type="EC" id="2.7.11.1"/>
    </reaction>
</comment>
<keyword evidence="2" id="KW-0723">Serine/threonine-protein kinase</keyword>
<dbReference type="PROSITE" id="PS00108">
    <property type="entry name" value="PROTEIN_KINASE_ST"/>
    <property type="match status" value="1"/>
</dbReference>
<evidence type="ECO:0000256" key="10">
    <source>
        <dbReference type="SAM" id="MobiDB-lite"/>
    </source>
</evidence>
<dbReference type="EC" id="2.7.11.1" evidence="1"/>
<dbReference type="InterPro" id="IPR008271">
    <property type="entry name" value="Ser/Thr_kinase_AS"/>
</dbReference>
<dbReference type="GO" id="GO:0005524">
    <property type="term" value="F:ATP binding"/>
    <property type="evidence" value="ECO:0007669"/>
    <property type="project" value="UniProtKB-UniRule"/>
</dbReference>
<evidence type="ECO:0000256" key="5">
    <source>
        <dbReference type="ARBA" id="ARBA00022777"/>
    </source>
</evidence>
<dbReference type="Proteomes" id="UP001157974">
    <property type="component" value="Unassembled WGS sequence"/>
</dbReference>
<feature type="region of interest" description="Disordered" evidence="10">
    <location>
        <begin position="716"/>
        <end position="742"/>
    </location>
</feature>
<comment type="catalytic activity">
    <reaction evidence="7">
        <text>L-threonyl-[protein] + ATP = O-phospho-L-threonyl-[protein] + ADP + H(+)</text>
        <dbReference type="Rhea" id="RHEA:46608"/>
        <dbReference type="Rhea" id="RHEA-COMP:11060"/>
        <dbReference type="Rhea" id="RHEA-COMP:11605"/>
        <dbReference type="ChEBI" id="CHEBI:15378"/>
        <dbReference type="ChEBI" id="CHEBI:30013"/>
        <dbReference type="ChEBI" id="CHEBI:30616"/>
        <dbReference type="ChEBI" id="CHEBI:61977"/>
        <dbReference type="ChEBI" id="CHEBI:456216"/>
        <dbReference type="EC" id="2.7.11.1"/>
    </reaction>
</comment>
<dbReference type="SUPFAM" id="SSF56112">
    <property type="entry name" value="Protein kinase-like (PK-like)"/>
    <property type="match status" value="1"/>
</dbReference>
<name>A0AAV8UIR7_9RHOD</name>
<dbReference type="InterPro" id="IPR000719">
    <property type="entry name" value="Prot_kinase_dom"/>
</dbReference>
<dbReference type="EMBL" id="JAMWBK010000009">
    <property type="protein sequence ID" value="KAJ8902389.1"/>
    <property type="molecule type" value="Genomic_DNA"/>
</dbReference>
<dbReference type="GO" id="GO:0004674">
    <property type="term" value="F:protein serine/threonine kinase activity"/>
    <property type="evidence" value="ECO:0007669"/>
    <property type="project" value="UniProtKB-KW"/>
</dbReference>
<dbReference type="AlphaFoldDB" id="A0AAV8UIR7"/>
<dbReference type="FunFam" id="3.30.200.20:FF:000003">
    <property type="entry name" value="Non-specific serine/threonine protein kinase"/>
    <property type="match status" value="1"/>
</dbReference>
<dbReference type="GO" id="GO:0007165">
    <property type="term" value="P:signal transduction"/>
    <property type="evidence" value="ECO:0007669"/>
    <property type="project" value="TreeGrafter"/>
</dbReference>
<dbReference type="InterPro" id="IPR017441">
    <property type="entry name" value="Protein_kinase_ATP_BS"/>
</dbReference>
<evidence type="ECO:0000259" key="11">
    <source>
        <dbReference type="PROSITE" id="PS50011"/>
    </source>
</evidence>
<keyword evidence="5" id="KW-0418">Kinase</keyword>
<gene>
    <name evidence="12" type="ORF">NDN08_006794</name>
</gene>
<dbReference type="PROSITE" id="PS50011">
    <property type="entry name" value="PROTEIN_KINASE_DOM"/>
    <property type="match status" value="1"/>
</dbReference>
<feature type="domain" description="Protein kinase" evidence="11">
    <location>
        <begin position="19"/>
        <end position="276"/>
    </location>
</feature>
<feature type="binding site" evidence="9">
    <location>
        <position position="48"/>
    </location>
    <ligand>
        <name>ATP</name>
        <dbReference type="ChEBI" id="CHEBI:30616"/>
    </ligand>
</feature>
<dbReference type="PANTHER" id="PTHR43895">
    <property type="entry name" value="CALCIUM/CALMODULIN-DEPENDENT PROTEIN KINASE KINASE-RELATED"/>
    <property type="match status" value="1"/>
</dbReference>
<feature type="compositionally biased region" description="Low complexity" evidence="10">
    <location>
        <begin position="486"/>
        <end position="498"/>
    </location>
</feature>
<evidence type="ECO:0000256" key="1">
    <source>
        <dbReference type="ARBA" id="ARBA00012513"/>
    </source>
</evidence>